<feature type="domain" description="CSD" evidence="1">
    <location>
        <begin position="103"/>
        <end position="168"/>
    </location>
</feature>
<dbReference type="RefSeq" id="WP_377070723.1">
    <property type="nucleotide sequence ID" value="NZ_JBHMEC010000026.1"/>
</dbReference>
<evidence type="ECO:0000313" key="2">
    <source>
        <dbReference type="EMBL" id="MFB9151153.1"/>
    </source>
</evidence>
<reference evidence="2 3" key="1">
    <citation type="submission" date="2024-09" db="EMBL/GenBank/DDBJ databases">
        <authorList>
            <person name="Sun Q."/>
            <person name="Mori K."/>
        </authorList>
    </citation>
    <scope>NUCLEOTIDE SEQUENCE [LARGE SCALE GENOMIC DNA]</scope>
    <source>
        <strain evidence="2 3">CECT 9424</strain>
    </source>
</reference>
<evidence type="ECO:0000313" key="3">
    <source>
        <dbReference type="Proteomes" id="UP001589670"/>
    </source>
</evidence>
<sequence length="177" mass="19324">MTTDDNEIRRVRGRVKWFDPVKGFGFVLADEGGPDILLHANVLRNFGQSSVADRAGVELDVQDTARGRQAVQVHAIEPPDEPEGTGLADLQDVDEAELRAAPLEPARVKWFDKGKGFGFANTFGSAEDVFLHIEVLRRSGLADVQPGEALAIRVIDGKRGRMAIEVCGWEAAIRSCD</sequence>
<dbReference type="Gene3D" id="2.40.50.140">
    <property type="entry name" value="Nucleic acid-binding proteins"/>
    <property type="match status" value="2"/>
</dbReference>
<dbReference type="PROSITE" id="PS51857">
    <property type="entry name" value="CSD_2"/>
    <property type="match status" value="2"/>
</dbReference>
<dbReference type="Pfam" id="PF00313">
    <property type="entry name" value="CSD"/>
    <property type="match status" value="2"/>
</dbReference>
<dbReference type="CDD" id="cd04458">
    <property type="entry name" value="CSP_CDS"/>
    <property type="match status" value="2"/>
</dbReference>
<feature type="domain" description="CSD" evidence="1">
    <location>
        <begin position="10"/>
        <end position="75"/>
    </location>
</feature>
<dbReference type="PANTHER" id="PTHR11544">
    <property type="entry name" value="COLD SHOCK DOMAIN CONTAINING PROTEINS"/>
    <property type="match status" value="1"/>
</dbReference>
<gene>
    <name evidence="2" type="ORF">ACFFU4_15485</name>
</gene>
<accession>A0ABV5I3X0</accession>
<dbReference type="EMBL" id="JBHMEC010000026">
    <property type="protein sequence ID" value="MFB9151153.1"/>
    <property type="molecule type" value="Genomic_DNA"/>
</dbReference>
<dbReference type="SUPFAM" id="SSF50249">
    <property type="entry name" value="Nucleic acid-binding proteins"/>
    <property type="match status" value="2"/>
</dbReference>
<name>A0ABV5I3X0_9RHOB</name>
<comment type="caution">
    <text evidence="2">The sequence shown here is derived from an EMBL/GenBank/DDBJ whole genome shotgun (WGS) entry which is preliminary data.</text>
</comment>
<dbReference type="InterPro" id="IPR002059">
    <property type="entry name" value="CSP_DNA-bd"/>
</dbReference>
<protein>
    <submittedName>
        <fullName evidence="2">Cold-shock protein</fullName>
    </submittedName>
</protein>
<dbReference type="SMART" id="SM00357">
    <property type="entry name" value="CSP"/>
    <property type="match status" value="2"/>
</dbReference>
<dbReference type="InterPro" id="IPR050181">
    <property type="entry name" value="Cold_shock_domain"/>
</dbReference>
<dbReference type="PRINTS" id="PR00050">
    <property type="entry name" value="COLDSHOCK"/>
</dbReference>
<proteinExistence type="predicted"/>
<organism evidence="2 3">
    <name type="scientific">Roseovarius ramblicola</name>
    <dbReference type="NCBI Taxonomy" id="2022336"/>
    <lineage>
        <taxon>Bacteria</taxon>
        <taxon>Pseudomonadati</taxon>
        <taxon>Pseudomonadota</taxon>
        <taxon>Alphaproteobacteria</taxon>
        <taxon>Rhodobacterales</taxon>
        <taxon>Roseobacteraceae</taxon>
        <taxon>Roseovarius</taxon>
    </lineage>
</organism>
<dbReference type="Proteomes" id="UP001589670">
    <property type="component" value="Unassembled WGS sequence"/>
</dbReference>
<evidence type="ECO:0000259" key="1">
    <source>
        <dbReference type="PROSITE" id="PS51857"/>
    </source>
</evidence>
<keyword evidence="3" id="KW-1185">Reference proteome</keyword>
<dbReference type="InterPro" id="IPR011129">
    <property type="entry name" value="CSD"/>
</dbReference>
<dbReference type="InterPro" id="IPR012340">
    <property type="entry name" value="NA-bd_OB-fold"/>
</dbReference>